<protein>
    <submittedName>
        <fullName evidence="2">Uncharacterized protein</fullName>
    </submittedName>
</protein>
<proteinExistence type="predicted"/>
<organism evidence="2 3">
    <name type="scientific">Apostasia shenzhenica</name>
    <dbReference type="NCBI Taxonomy" id="1088818"/>
    <lineage>
        <taxon>Eukaryota</taxon>
        <taxon>Viridiplantae</taxon>
        <taxon>Streptophyta</taxon>
        <taxon>Embryophyta</taxon>
        <taxon>Tracheophyta</taxon>
        <taxon>Spermatophyta</taxon>
        <taxon>Magnoliopsida</taxon>
        <taxon>Liliopsida</taxon>
        <taxon>Asparagales</taxon>
        <taxon>Orchidaceae</taxon>
        <taxon>Apostasioideae</taxon>
        <taxon>Apostasia</taxon>
    </lineage>
</organism>
<evidence type="ECO:0000256" key="1">
    <source>
        <dbReference type="SAM" id="MobiDB-lite"/>
    </source>
</evidence>
<dbReference type="Proteomes" id="UP000236161">
    <property type="component" value="Unassembled WGS sequence"/>
</dbReference>
<feature type="compositionally biased region" description="Polar residues" evidence="1">
    <location>
        <begin position="24"/>
        <end position="43"/>
    </location>
</feature>
<dbReference type="EMBL" id="KZ451918">
    <property type="protein sequence ID" value="PKA62324.1"/>
    <property type="molecule type" value="Genomic_DNA"/>
</dbReference>
<gene>
    <name evidence="2" type="ORF">AXF42_Ash016116</name>
</gene>
<evidence type="ECO:0000313" key="2">
    <source>
        <dbReference type="EMBL" id="PKA62324.1"/>
    </source>
</evidence>
<accession>A0A2I0B3F5</accession>
<feature type="compositionally biased region" description="Basic and acidic residues" evidence="1">
    <location>
        <begin position="64"/>
        <end position="86"/>
    </location>
</feature>
<evidence type="ECO:0000313" key="3">
    <source>
        <dbReference type="Proteomes" id="UP000236161"/>
    </source>
</evidence>
<name>A0A2I0B3F5_9ASPA</name>
<sequence length="145" mass="16516">MLQPSRIPRNSTNIKRYHPPFAASGSSDGRQAAQTQSLSTSFLPKNHDKAMHSIAYKYPGTVSRQKDRSGKSIGERTKDQKSKEHPGCRQLLRLFHPHCIRAPTEELSLFSFLSLLEALYWPWRLLSLISKPSSLIARWCRGFPP</sequence>
<reference evidence="2 3" key="1">
    <citation type="journal article" date="2017" name="Nature">
        <title>The Apostasia genome and the evolution of orchids.</title>
        <authorList>
            <person name="Zhang G.Q."/>
            <person name="Liu K.W."/>
            <person name="Li Z."/>
            <person name="Lohaus R."/>
            <person name="Hsiao Y.Y."/>
            <person name="Niu S.C."/>
            <person name="Wang J.Y."/>
            <person name="Lin Y.C."/>
            <person name="Xu Q."/>
            <person name="Chen L.J."/>
            <person name="Yoshida K."/>
            <person name="Fujiwara S."/>
            <person name="Wang Z.W."/>
            <person name="Zhang Y.Q."/>
            <person name="Mitsuda N."/>
            <person name="Wang M."/>
            <person name="Liu G.H."/>
            <person name="Pecoraro L."/>
            <person name="Huang H.X."/>
            <person name="Xiao X.J."/>
            <person name="Lin M."/>
            <person name="Wu X.Y."/>
            <person name="Wu W.L."/>
            <person name="Chen Y.Y."/>
            <person name="Chang S.B."/>
            <person name="Sakamoto S."/>
            <person name="Ohme-Takagi M."/>
            <person name="Yagi M."/>
            <person name="Zeng S.J."/>
            <person name="Shen C.Y."/>
            <person name="Yeh C.M."/>
            <person name="Luo Y.B."/>
            <person name="Tsai W.C."/>
            <person name="Van de Peer Y."/>
            <person name="Liu Z.J."/>
        </authorList>
    </citation>
    <scope>NUCLEOTIDE SEQUENCE [LARGE SCALE GENOMIC DNA]</scope>
    <source>
        <strain evidence="3">cv. Shenzhen</strain>
        <tissue evidence="2">Stem</tissue>
    </source>
</reference>
<keyword evidence="3" id="KW-1185">Reference proteome</keyword>
<dbReference type="AlphaFoldDB" id="A0A2I0B3F5"/>
<feature type="region of interest" description="Disordered" evidence="1">
    <location>
        <begin position="1"/>
        <end position="86"/>
    </location>
</feature>